<evidence type="ECO:0000313" key="4">
    <source>
        <dbReference type="Proteomes" id="UP000317303"/>
    </source>
</evidence>
<dbReference type="PANTHER" id="PTHR34219:SF1">
    <property type="entry name" value="PEPSY DOMAIN-CONTAINING PROTEIN"/>
    <property type="match status" value="1"/>
</dbReference>
<feature type="transmembrane region" description="Helical" evidence="2">
    <location>
        <begin position="210"/>
        <end position="230"/>
    </location>
</feature>
<dbReference type="Proteomes" id="UP000317303">
    <property type="component" value="Unassembled WGS sequence"/>
</dbReference>
<organism evidence="3 4">
    <name type="scientific">Prauserella rugosa</name>
    <dbReference type="NCBI Taxonomy" id="43354"/>
    <lineage>
        <taxon>Bacteria</taxon>
        <taxon>Bacillati</taxon>
        <taxon>Actinomycetota</taxon>
        <taxon>Actinomycetes</taxon>
        <taxon>Pseudonocardiales</taxon>
        <taxon>Pseudonocardiaceae</taxon>
        <taxon>Prauserella</taxon>
    </lineage>
</organism>
<feature type="region of interest" description="Disordered" evidence="1">
    <location>
        <begin position="248"/>
        <end position="291"/>
    </location>
</feature>
<feature type="transmembrane region" description="Helical" evidence="2">
    <location>
        <begin position="31"/>
        <end position="55"/>
    </location>
</feature>
<protein>
    <submittedName>
        <fullName evidence="3">Putative iron-regulated membrane protein</fullName>
    </submittedName>
</protein>
<comment type="caution">
    <text evidence="3">The sequence shown here is derived from an EMBL/GenBank/DDBJ whole genome shotgun (WGS) entry which is preliminary data.</text>
</comment>
<evidence type="ECO:0000313" key="3">
    <source>
        <dbReference type="EMBL" id="TWH19679.1"/>
    </source>
</evidence>
<feature type="transmembrane region" description="Helical" evidence="2">
    <location>
        <begin position="425"/>
        <end position="457"/>
    </location>
</feature>
<feature type="compositionally biased region" description="Gly residues" evidence="1">
    <location>
        <begin position="253"/>
        <end position="272"/>
    </location>
</feature>
<keyword evidence="2" id="KW-0472">Membrane</keyword>
<dbReference type="Pfam" id="PF03929">
    <property type="entry name" value="PepSY_TM"/>
    <property type="match status" value="1"/>
</dbReference>
<reference evidence="3 4" key="1">
    <citation type="submission" date="2019-07" db="EMBL/GenBank/DDBJ databases">
        <title>R&amp;d 2014.</title>
        <authorList>
            <person name="Klenk H.-P."/>
        </authorList>
    </citation>
    <scope>NUCLEOTIDE SEQUENCE [LARGE SCALE GENOMIC DNA]</scope>
    <source>
        <strain evidence="3 4">DSM 43194</strain>
    </source>
</reference>
<feature type="transmembrane region" description="Helical" evidence="2">
    <location>
        <begin position="172"/>
        <end position="190"/>
    </location>
</feature>
<name>A0A660CDW2_9PSEU</name>
<keyword evidence="2" id="KW-0812">Transmembrane</keyword>
<dbReference type="OrthoDB" id="9791166at2"/>
<feature type="transmembrane region" description="Helical" evidence="2">
    <location>
        <begin position="384"/>
        <end position="404"/>
    </location>
</feature>
<keyword evidence="2" id="KW-1133">Transmembrane helix</keyword>
<sequence>MSDTAAHPRAESDPTAAPRARHPWRGLVLRLHFYAGVLVGPFLLVAALTGTAYALTPQLESWLYHDELTATSTAPPLPLADQVRAAEQAAPEGTFHAVRPAPEAGETTRVLFTDPGLGDSEWHTVFVDPGDASVTGELTTYGTSGVLPLRMTLDQLHRNLLLGEPGRMYSELAASWLAVIALGGLALWAVRRRSRARTGRARTAGRHGRLGVWVLAGALVLSATGLTWSAHAGANVTELRAALGWSTPELDASGGGHAGHGPHGEHAGGPGGHAEHGRASGHGVGGDAGPADPSAVDDVLRIARTAGIDATKIEITPPAEVGGAWSVTEIDRGWPTQVDAVAVDPVLDRVTDEVRFSDYPLAAKLARWGIDAHMGSLFGWPNQVALAALGIGLAVLTVLGYRLWWLRGARGAFGTPVPRGQWRRLPRWTVVAAAAVVVGIGWFVPLLGVSLVAFLAVDAVVGRFRRRRAAAPDEPGTTADRRG</sequence>
<evidence type="ECO:0000256" key="1">
    <source>
        <dbReference type="SAM" id="MobiDB-lite"/>
    </source>
</evidence>
<dbReference type="AlphaFoldDB" id="A0A660CDW2"/>
<dbReference type="RefSeq" id="WP_036875708.1">
    <property type="nucleotide sequence ID" value="NZ_JOIJ01000002.1"/>
</dbReference>
<proteinExistence type="predicted"/>
<keyword evidence="4" id="KW-1185">Reference proteome</keyword>
<dbReference type="InterPro" id="IPR005625">
    <property type="entry name" value="PepSY-ass_TM"/>
</dbReference>
<gene>
    <name evidence="3" type="ORF">JD82_01507</name>
</gene>
<dbReference type="PANTHER" id="PTHR34219">
    <property type="entry name" value="IRON-REGULATED INNER MEMBRANE PROTEIN-RELATED"/>
    <property type="match status" value="1"/>
</dbReference>
<accession>A0A660CDW2</accession>
<evidence type="ECO:0000256" key="2">
    <source>
        <dbReference type="SAM" id="Phobius"/>
    </source>
</evidence>
<dbReference type="EMBL" id="VLJV01000001">
    <property type="protein sequence ID" value="TWH19679.1"/>
    <property type="molecule type" value="Genomic_DNA"/>
</dbReference>